<evidence type="ECO:0000313" key="5">
    <source>
        <dbReference type="Proteomes" id="UP000031338"/>
    </source>
</evidence>
<dbReference type="Pfam" id="PF00583">
    <property type="entry name" value="Acetyltransf_1"/>
    <property type="match status" value="1"/>
</dbReference>
<dbReference type="PANTHER" id="PTHR43877:SF2">
    <property type="entry name" value="AMINOALKYLPHOSPHONATE N-ACETYLTRANSFERASE-RELATED"/>
    <property type="match status" value="1"/>
</dbReference>
<organism evidence="4 5">
    <name type="scientific">Novosphingobium subterraneum</name>
    <dbReference type="NCBI Taxonomy" id="48936"/>
    <lineage>
        <taxon>Bacteria</taxon>
        <taxon>Pseudomonadati</taxon>
        <taxon>Pseudomonadota</taxon>
        <taxon>Alphaproteobacteria</taxon>
        <taxon>Sphingomonadales</taxon>
        <taxon>Sphingomonadaceae</taxon>
        <taxon>Novosphingobium</taxon>
    </lineage>
</organism>
<sequence>MSVRAATAADREATVALWEVAGLTRPWNDPGADFDLAMATPTSTILLAETGAELGGSVMVGFDGHRGWVYYLATAPDRRGQGIGRALIGAAEDWLKALDSPKIQLMVRGDNSAARGFYDTLGYELQDVVVIGRRI</sequence>
<protein>
    <submittedName>
        <fullName evidence="4">Acetyltransferase</fullName>
    </submittedName>
</protein>
<evidence type="ECO:0000313" key="4">
    <source>
        <dbReference type="EMBL" id="KHS46921.1"/>
    </source>
</evidence>
<dbReference type="AlphaFoldDB" id="A0A0B9A8F4"/>
<gene>
    <name evidence="4" type="ORF">NJ75_01757</name>
</gene>
<accession>A0A0B9A8F4</accession>
<dbReference type="STRING" id="48936.NJ75_01757"/>
<feature type="domain" description="N-acetyltransferase" evidence="3">
    <location>
        <begin position="1"/>
        <end position="135"/>
    </location>
</feature>
<dbReference type="Proteomes" id="UP000031338">
    <property type="component" value="Unassembled WGS sequence"/>
</dbReference>
<dbReference type="PATRIC" id="fig|48936.3.peg.1767"/>
<dbReference type="InterPro" id="IPR000182">
    <property type="entry name" value="GNAT_dom"/>
</dbReference>
<keyword evidence="1 4" id="KW-0808">Transferase</keyword>
<dbReference type="SUPFAM" id="SSF55729">
    <property type="entry name" value="Acyl-CoA N-acyltransferases (Nat)"/>
    <property type="match status" value="1"/>
</dbReference>
<dbReference type="PROSITE" id="PS51186">
    <property type="entry name" value="GNAT"/>
    <property type="match status" value="1"/>
</dbReference>
<dbReference type="Gene3D" id="3.40.630.30">
    <property type="match status" value="1"/>
</dbReference>
<keyword evidence="2" id="KW-0012">Acyltransferase</keyword>
<dbReference type="EMBL" id="JRVC01000007">
    <property type="protein sequence ID" value="KHS46921.1"/>
    <property type="molecule type" value="Genomic_DNA"/>
</dbReference>
<dbReference type="PANTHER" id="PTHR43877">
    <property type="entry name" value="AMINOALKYLPHOSPHONATE N-ACETYLTRANSFERASE-RELATED-RELATED"/>
    <property type="match status" value="1"/>
</dbReference>
<dbReference type="InterPro" id="IPR050832">
    <property type="entry name" value="Bact_Acetyltransf"/>
</dbReference>
<dbReference type="InterPro" id="IPR016181">
    <property type="entry name" value="Acyl_CoA_acyltransferase"/>
</dbReference>
<comment type="caution">
    <text evidence="4">The sequence shown here is derived from an EMBL/GenBank/DDBJ whole genome shotgun (WGS) entry which is preliminary data.</text>
</comment>
<evidence type="ECO:0000256" key="1">
    <source>
        <dbReference type="ARBA" id="ARBA00022679"/>
    </source>
</evidence>
<dbReference type="NCBIfam" id="NF002959">
    <property type="entry name" value="PRK03624.1"/>
    <property type="match status" value="1"/>
</dbReference>
<dbReference type="GO" id="GO:0016747">
    <property type="term" value="F:acyltransferase activity, transferring groups other than amino-acyl groups"/>
    <property type="evidence" value="ECO:0007669"/>
    <property type="project" value="InterPro"/>
</dbReference>
<evidence type="ECO:0000256" key="2">
    <source>
        <dbReference type="ARBA" id="ARBA00023315"/>
    </source>
</evidence>
<dbReference type="RefSeq" id="WP_407668275.1">
    <property type="nucleotide sequence ID" value="NZ_JRVC01000007.1"/>
</dbReference>
<reference evidence="4 5" key="1">
    <citation type="submission" date="2014-10" db="EMBL/GenBank/DDBJ databases">
        <title>Draft genome sequence of Novosphingobium subterraneum DSM 12447.</title>
        <authorList>
            <person name="Gan H.M."/>
            <person name="Gan H.Y."/>
            <person name="Savka M.A."/>
        </authorList>
    </citation>
    <scope>NUCLEOTIDE SEQUENCE [LARGE SCALE GENOMIC DNA]</scope>
    <source>
        <strain evidence="4 5">DSM 12447</strain>
    </source>
</reference>
<keyword evidence="5" id="KW-1185">Reference proteome</keyword>
<evidence type="ECO:0000259" key="3">
    <source>
        <dbReference type="PROSITE" id="PS51186"/>
    </source>
</evidence>
<dbReference type="CDD" id="cd04301">
    <property type="entry name" value="NAT_SF"/>
    <property type="match status" value="1"/>
</dbReference>
<proteinExistence type="predicted"/>
<name>A0A0B9A8F4_9SPHN</name>